<accession>A0A1V6TB05</accession>
<dbReference type="AlphaFoldDB" id="A0A1V6TB05"/>
<comment type="caution">
    <text evidence="2">The sequence shown here is derived from an EMBL/GenBank/DDBJ whole genome shotgun (WGS) entry which is preliminary data.</text>
</comment>
<evidence type="ECO:0000313" key="3">
    <source>
        <dbReference type="Proteomes" id="UP000191285"/>
    </source>
</evidence>
<sequence>METFSDKQPSIDPQLLSLPDDKTPEEAKLENEACFGTLQRYRYNMYRLNQNQDAYDGVASLLEVEQLLRSNAQKEVETNTGKAVFHLEHQGDYHEAFEFSNELDEEQEDEEQDDGEHDDEEQDDEEKGKEKHDSNDGFKNKNATGFSPYHFRYYLASIWGISVDDHKCPAKG</sequence>
<gene>
    <name evidence="2" type="ORF">PENSTE_c008G02086</name>
</gene>
<feature type="compositionally biased region" description="Acidic residues" evidence="1">
    <location>
        <begin position="101"/>
        <end position="125"/>
    </location>
</feature>
<feature type="compositionally biased region" description="Basic and acidic residues" evidence="1">
    <location>
        <begin position="126"/>
        <end position="139"/>
    </location>
</feature>
<protein>
    <submittedName>
        <fullName evidence="2">Uncharacterized protein</fullName>
    </submittedName>
</protein>
<dbReference type="EMBL" id="MLKD01000008">
    <property type="protein sequence ID" value="OQE23525.1"/>
    <property type="molecule type" value="Genomic_DNA"/>
</dbReference>
<evidence type="ECO:0000256" key="1">
    <source>
        <dbReference type="SAM" id="MobiDB-lite"/>
    </source>
</evidence>
<feature type="region of interest" description="Disordered" evidence="1">
    <location>
        <begin position="95"/>
        <end position="145"/>
    </location>
</feature>
<dbReference type="Proteomes" id="UP000191285">
    <property type="component" value="Unassembled WGS sequence"/>
</dbReference>
<proteinExistence type="predicted"/>
<name>A0A1V6TB05_9EURO</name>
<organism evidence="2 3">
    <name type="scientific">Penicillium steckii</name>
    <dbReference type="NCBI Taxonomy" id="303698"/>
    <lineage>
        <taxon>Eukaryota</taxon>
        <taxon>Fungi</taxon>
        <taxon>Dikarya</taxon>
        <taxon>Ascomycota</taxon>
        <taxon>Pezizomycotina</taxon>
        <taxon>Eurotiomycetes</taxon>
        <taxon>Eurotiomycetidae</taxon>
        <taxon>Eurotiales</taxon>
        <taxon>Aspergillaceae</taxon>
        <taxon>Penicillium</taxon>
    </lineage>
</organism>
<feature type="region of interest" description="Disordered" evidence="1">
    <location>
        <begin position="1"/>
        <end position="27"/>
    </location>
</feature>
<evidence type="ECO:0000313" key="2">
    <source>
        <dbReference type="EMBL" id="OQE23525.1"/>
    </source>
</evidence>
<keyword evidence="3" id="KW-1185">Reference proteome</keyword>
<reference evidence="3" key="1">
    <citation type="journal article" date="2017" name="Nat. Microbiol.">
        <title>Global analysis of biosynthetic gene clusters reveals vast potential of secondary metabolite production in Penicillium species.</title>
        <authorList>
            <person name="Nielsen J.C."/>
            <person name="Grijseels S."/>
            <person name="Prigent S."/>
            <person name="Ji B."/>
            <person name="Dainat J."/>
            <person name="Nielsen K.F."/>
            <person name="Frisvad J.C."/>
            <person name="Workman M."/>
            <person name="Nielsen J."/>
        </authorList>
    </citation>
    <scope>NUCLEOTIDE SEQUENCE [LARGE SCALE GENOMIC DNA]</scope>
    <source>
        <strain evidence="3">IBT 24891</strain>
    </source>
</reference>